<evidence type="ECO:0000259" key="2">
    <source>
        <dbReference type="PROSITE" id="PS51078"/>
    </source>
</evidence>
<protein>
    <recommendedName>
        <fullName evidence="2">IclR-ED domain-containing protein</fullName>
    </recommendedName>
</protein>
<dbReference type="InterPro" id="IPR029016">
    <property type="entry name" value="GAF-like_dom_sf"/>
</dbReference>
<comment type="caution">
    <text evidence="3">The sequence shown here is derived from an EMBL/GenBank/DDBJ whole genome shotgun (WGS) entry which is preliminary data.</text>
</comment>
<keyword evidence="4" id="KW-1185">Reference proteome</keyword>
<name>A0A417Y000_9ACTN</name>
<dbReference type="GO" id="GO:0003677">
    <property type="term" value="F:DNA binding"/>
    <property type="evidence" value="ECO:0007669"/>
    <property type="project" value="TreeGrafter"/>
</dbReference>
<organism evidence="3 4">
    <name type="scientific">Nocardioides immobilis</name>
    <dbReference type="NCBI Taxonomy" id="2049295"/>
    <lineage>
        <taxon>Bacteria</taxon>
        <taxon>Bacillati</taxon>
        <taxon>Actinomycetota</taxon>
        <taxon>Actinomycetes</taxon>
        <taxon>Propionibacteriales</taxon>
        <taxon>Nocardioidaceae</taxon>
        <taxon>Nocardioides</taxon>
    </lineage>
</organism>
<dbReference type="EMBL" id="QXGH01000020">
    <property type="protein sequence ID" value="RHW25935.1"/>
    <property type="molecule type" value="Genomic_DNA"/>
</dbReference>
<dbReference type="GO" id="GO:0003700">
    <property type="term" value="F:DNA-binding transcription factor activity"/>
    <property type="evidence" value="ECO:0007669"/>
    <property type="project" value="TreeGrafter"/>
</dbReference>
<dbReference type="PROSITE" id="PS51078">
    <property type="entry name" value="ICLR_ED"/>
    <property type="match status" value="1"/>
</dbReference>
<dbReference type="SUPFAM" id="SSF55781">
    <property type="entry name" value="GAF domain-like"/>
    <property type="match status" value="1"/>
</dbReference>
<proteinExistence type="predicted"/>
<dbReference type="PANTHER" id="PTHR30136:SF35">
    <property type="entry name" value="HTH-TYPE TRANSCRIPTIONAL REGULATOR RV1719"/>
    <property type="match status" value="1"/>
</dbReference>
<reference evidence="3 4" key="1">
    <citation type="submission" date="2018-09" db="EMBL/GenBank/DDBJ databases">
        <title>Genome sequencing of Nocardioides immobilis CCTCC AB 2017083 for comparison to Nocardioides silvaticus.</title>
        <authorList>
            <person name="Li C."/>
            <person name="Wang G."/>
        </authorList>
    </citation>
    <scope>NUCLEOTIDE SEQUENCE [LARGE SCALE GENOMIC DNA]</scope>
    <source>
        <strain evidence="3 4">CCTCC AB 2017083</strain>
    </source>
</reference>
<sequence length="140" mass="14537">MVHPSLRPSAFRQTPEISKAPGHTWGPAIGTRIPFETSATGLAMLARMSADEGCARIGEERYAAVEARLECVRKSGSVALVRDSLGPGVSAIAAAVSDRSGTVVGAVNISGLRLEQHLDPASDVAREVGRTATSIMGALQ</sequence>
<dbReference type="PANTHER" id="PTHR30136">
    <property type="entry name" value="HELIX-TURN-HELIX TRANSCRIPTIONAL REGULATOR, ICLR FAMILY"/>
    <property type="match status" value="1"/>
</dbReference>
<dbReference type="Proteomes" id="UP000283644">
    <property type="component" value="Unassembled WGS sequence"/>
</dbReference>
<dbReference type="Pfam" id="PF01614">
    <property type="entry name" value="IclR_C"/>
    <property type="match status" value="1"/>
</dbReference>
<dbReference type="Gene3D" id="3.30.450.40">
    <property type="match status" value="1"/>
</dbReference>
<evidence type="ECO:0000313" key="3">
    <source>
        <dbReference type="EMBL" id="RHW25935.1"/>
    </source>
</evidence>
<dbReference type="InterPro" id="IPR014757">
    <property type="entry name" value="Tscrpt_reg_IclR_C"/>
</dbReference>
<feature type="domain" description="IclR-ED" evidence="2">
    <location>
        <begin position="1"/>
        <end position="140"/>
    </location>
</feature>
<dbReference type="GO" id="GO:0045892">
    <property type="term" value="P:negative regulation of DNA-templated transcription"/>
    <property type="evidence" value="ECO:0007669"/>
    <property type="project" value="TreeGrafter"/>
</dbReference>
<accession>A0A417Y000</accession>
<feature type="region of interest" description="Disordered" evidence="1">
    <location>
        <begin position="1"/>
        <end position="29"/>
    </location>
</feature>
<gene>
    <name evidence="3" type="ORF">D0Z08_16500</name>
</gene>
<dbReference type="AlphaFoldDB" id="A0A417Y000"/>
<dbReference type="InterPro" id="IPR050707">
    <property type="entry name" value="HTH_MetabolicPath_Reg"/>
</dbReference>
<evidence type="ECO:0000256" key="1">
    <source>
        <dbReference type="SAM" id="MobiDB-lite"/>
    </source>
</evidence>
<dbReference type="OrthoDB" id="8678438at2"/>
<evidence type="ECO:0000313" key="4">
    <source>
        <dbReference type="Proteomes" id="UP000283644"/>
    </source>
</evidence>